<feature type="compositionally biased region" description="Low complexity" evidence="6">
    <location>
        <begin position="1908"/>
        <end position="1918"/>
    </location>
</feature>
<dbReference type="CDD" id="cd14478">
    <property type="entry name" value="SPX_PHO87_PHO90_like"/>
    <property type="match status" value="1"/>
</dbReference>
<evidence type="ECO:0000256" key="5">
    <source>
        <dbReference type="ARBA" id="ARBA00023136"/>
    </source>
</evidence>
<feature type="compositionally biased region" description="Polar residues" evidence="6">
    <location>
        <begin position="311"/>
        <end position="384"/>
    </location>
</feature>
<comment type="subcellular location">
    <subcellularLocation>
        <location evidence="1">Membrane</location>
        <topology evidence="1">Multi-pass membrane protein</topology>
    </subcellularLocation>
</comment>
<feature type="compositionally biased region" description="Low complexity" evidence="6">
    <location>
        <begin position="157"/>
        <end position="168"/>
    </location>
</feature>
<feature type="compositionally biased region" description="Basic residues" evidence="6">
    <location>
        <begin position="75"/>
        <end position="84"/>
    </location>
</feature>
<dbReference type="Pfam" id="PF03600">
    <property type="entry name" value="CitMHS"/>
    <property type="match status" value="1"/>
</dbReference>
<dbReference type="PANTHER" id="PTHR10283:SF92">
    <property type="entry name" value="LOW-AFFINITY PHOSPHATE TRANSPORTER PHO91"/>
    <property type="match status" value="1"/>
</dbReference>
<sequence length="2360" mass="251486">MPSLAWPLLSSLSLASSPNSPIMPALERRYDQDESSASGEEDFVNAARPPSRPSSSVTARPASRTSSHQSGGSRSSRRSSRPKVHSSSSSESTDSEEERQLQADLRDADLEQGVVRGEPVESRTERIMRSMKKGGSGGASRQQQYSAIGGDDDGVSRTRSSRSSRSSRSGGGEGKRQHKKRDKNARLYALDKSNPSSGGGDPAAPGALAKDDQKKPTRWWLWALVAILVIVVIIGVVVAVMDFSKKNNSTDLSSSNSTAANSTLGEDNMGKSTSPLSLNSSDSHGSMSGSMAASGLSGLIGAATSDPNILTTTGSKTFNDGQYHPASTSATAQNSNTGNPFAAFSTLSDAQNAQPTQSGASASHGAQQNQGFSNVGQWGSFSSDDGSDNVFSAFGAMPTSMPGQQQGGASSLSNQQHQPSQQQNNGEDHGWSAFSNAQQTHSAPGAQPTGMQAGQDQHGQPSSPSSMGANPWQGQGQGAQSHSQGQQQGQNGYGWNQPQPTGAPGQQQPQQPSSNSNGQQQNGWNGQQNGWNGQQQNGWNGQQQPQQNDDGIVTVQTKTALSSFGNGPSPTRSGPSGAQPSSGGGYGQWPNNNGSPAAQPSSGGGYGHWPSNGDSPDGQPHPSSVPLGAGPVVVGQGQDSHGMFSNSTAYQAEKPETYQTYEGKGTWFEASMHYGACGWATNNTDYVVAISNDMWLNSSSSAAAPSAAAAPSTSKKPVSFASSSSSSQNNSTTPAFCGAEVLVTNKENGRSIKAWVTERCGYCEGSAALDLSIPVFTALFPDSSSQQEILDIGVVDLLWGFTGQKVGLNSTLAASSGKSTASASDDGSSSDEQDGEEKKEDGDQTRSALARLLSYTRNHPARTAVPDEDPAVELAPLAPSSSRARTRAPASDDGMKFSQSLLFNAVPDWLNNYIAYDALKAQIYKFEKQAVLQQQHAPPTSYRDEETDLEHAGEAGGTKEENERVFVKLLDKELNKITDFYVSKERELLGDLQLLKEDLERLREEEEESESASRGGAEYSDDEDLAARQHRTARRRRASSHGAGGAGLGTSGGSDSEEGEDEEGDEEGQEGDERKKGDLARLLNDPREYSEAARAGRRNARRPSTSGSRAAGAKGKSKRGRALSSASETGDLLGLHDGDEDEADQQEPVTPSRRRPSLGQRNSHPSFNNGTTPANRSLTLRTRRSLANRMMTGSFLTDGEDSSNPQAWDGLSDWAIDTRIMFKRRLASLFTSLSELKQFVDLNYTGFRKVIKKYDKITNSDLRQRYMSTIVDHTFPFERTTQQRLQAGVQEIVPLYADLATGGDADLALKQLKAHLREHVVWERNTVWREMIGLERRGWGAAGSGGRRAGGAFLGAGMGNDLPLVQPASPPTGLESKIAEIPTPLGRVRVPWWINSQSIAAALAIGLFVFILSGEWFDRVEEQNCLALLAVVTIFWALEIMPLFVTALMVPFLVVVLRVLRSTDGLDRRLTSVEATKYIFSQMFSPTLMLLLGGFTLAAALSKQNIDKVLATKVLSFAGTKPRSVLFAYMLVACFASMWISNVAAPVLCYSLIQPILRTLPSKSPFSKALILGIALASNIGGMASPISSPQNLIALEYMNPPISWIGWFSVSIPVSFTSVVCIWLILLWSYRAGGSNVVINPVRVNKEPFTKTQWAVSAVTIATIVLWCVESKLAWLFGDMGIIAILPIVAFYGSGVLRKADFDHSPWSIVFLAMGGIALGKAVLSSGLLDDIDSVIQQAVLGMDVWPILALFGMLVLVLATFISHTIAAVLIVPIAAQIGDAMKTPHSRLLVFATSLICSAGMGLPVSGFPNLQAINQEDELGQRYLDPRDFYVNGLPASVVATVIIVTLGYVIMRLIGLLTSTASTSRNVHPTLCMFAPSRSLVKITFVAVQLSRARFCSQRRSSPDILSLSPSPSYARPHDTTMSRCASPVTLVEPARPMVFAAVSRPPSPPPPNSPARSASPSAFSIPFNGPSRRLLVASRQRAVFDLHSSSPISPTAVEKTILKTQLDRAKSTKVLIRPGAPARALTDEELRTLKKEEEDSATTSGGGDGPLSPPEEEEGAWVDEPASLSKAQTTAASRQLKPTDSTVPTVVAGSPLRQVVGFAEPSTSPEQSAASHPASASQTEDDTVKHPPARPPFHRSHTAPSTPSISPTSYLSTLLSRQPPSATPPQLDRSPVMGSTTLLAAPSSSLEDDDGARRRAVDTSESETETETEDDDDEDSHFGSKSRFNLRISFEGSVFASAGANSAASLTSSASSSLLLSRPPSVTHSRKPSASPDSSPKLGGSAALTAAFSDPAVVPPAPFPSVIDSFVSKDRTAALLAQTLPHLRRNPSTRSTCTPHSRRRRTSRVSTSSS</sequence>
<feature type="region of interest" description="Disordered" evidence="6">
    <location>
        <begin position="814"/>
        <end position="845"/>
    </location>
</feature>
<feature type="compositionally biased region" description="Low complexity" evidence="6">
    <location>
        <begin position="410"/>
        <end position="425"/>
    </location>
</feature>
<feature type="region of interest" description="Disordered" evidence="6">
    <location>
        <begin position="311"/>
        <end position="548"/>
    </location>
</feature>
<evidence type="ECO:0000256" key="7">
    <source>
        <dbReference type="SAM" id="Phobius"/>
    </source>
</evidence>
<evidence type="ECO:0000259" key="8">
    <source>
        <dbReference type="PROSITE" id="PS51382"/>
    </source>
</evidence>
<feature type="transmembrane region" description="Helical" evidence="7">
    <location>
        <begin position="1833"/>
        <end position="1855"/>
    </location>
</feature>
<feature type="transmembrane region" description="Helical" evidence="7">
    <location>
        <begin position="1605"/>
        <end position="1629"/>
    </location>
</feature>
<feature type="compositionally biased region" description="Low complexity" evidence="6">
    <location>
        <begin position="2185"/>
        <end position="2195"/>
    </location>
</feature>
<dbReference type="GO" id="GO:0006817">
    <property type="term" value="P:phosphate ion transport"/>
    <property type="evidence" value="ECO:0007669"/>
    <property type="project" value="TreeGrafter"/>
</dbReference>
<organism evidence="9 10">
    <name type="scientific">Rhodotorula toruloides</name>
    <name type="common">Yeast</name>
    <name type="synonym">Rhodosporidium toruloides</name>
    <dbReference type="NCBI Taxonomy" id="5286"/>
    <lineage>
        <taxon>Eukaryota</taxon>
        <taxon>Fungi</taxon>
        <taxon>Dikarya</taxon>
        <taxon>Basidiomycota</taxon>
        <taxon>Pucciniomycotina</taxon>
        <taxon>Microbotryomycetes</taxon>
        <taxon>Sporidiobolales</taxon>
        <taxon>Sporidiobolaceae</taxon>
        <taxon>Rhodotorula</taxon>
    </lineage>
</organism>
<feature type="compositionally biased region" description="Low complexity" evidence="6">
    <location>
        <begin position="472"/>
        <end position="548"/>
    </location>
</feature>
<feature type="compositionally biased region" description="Low complexity" evidence="6">
    <location>
        <begin position="1"/>
        <end position="20"/>
    </location>
</feature>
<feature type="region of interest" description="Disordered" evidence="6">
    <location>
        <begin position="2040"/>
        <end position="2230"/>
    </location>
</feature>
<dbReference type="EMBL" id="CWKI01000016">
    <property type="protein sequence ID" value="CTR11280.1"/>
    <property type="molecule type" value="Genomic_DNA"/>
</dbReference>
<feature type="compositionally biased region" description="Low complexity" evidence="6">
    <location>
        <begin position="1960"/>
        <end position="1970"/>
    </location>
</feature>
<feature type="region of interest" description="Disordered" evidence="6">
    <location>
        <begin position="2328"/>
        <end position="2360"/>
    </location>
</feature>
<proteinExistence type="predicted"/>
<feature type="region of interest" description="Disordered" evidence="6">
    <location>
        <begin position="1947"/>
        <end position="1970"/>
    </location>
</feature>
<dbReference type="Proteomes" id="UP000199069">
    <property type="component" value="Unassembled WGS sequence"/>
</dbReference>
<feature type="compositionally biased region" description="Polar residues" evidence="6">
    <location>
        <begin position="1159"/>
        <end position="1173"/>
    </location>
</feature>
<dbReference type="CDD" id="cd01115">
    <property type="entry name" value="SLC13_permease"/>
    <property type="match status" value="1"/>
</dbReference>
<dbReference type="CDD" id="cd22191">
    <property type="entry name" value="DPBB_RlpA_EXP_N-like"/>
    <property type="match status" value="1"/>
</dbReference>
<feature type="compositionally biased region" description="Polar residues" evidence="6">
    <location>
        <begin position="560"/>
        <end position="572"/>
    </location>
</feature>
<protein>
    <submittedName>
        <fullName evidence="9">FGENESH: predicted gene_16.167 protein</fullName>
    </submittedName>
</protein>
<dbReference type="PROSITE" id="PS51382">
    <property type="entry name" value="SPX"/>
    <property type="match status" value="1"/>
</dbReference>
<feature type="compositionally biased region" description="Polar residues" evidence="6">
    <location>
        <begin position="637"/>
        <end position="648"/>
    </location>
</feature>
<feature type="region of interest" description="Disordered" evidence="6">
    <location>
        <begin position="711"/>
        <end position="732"/>
    </location>
</feature>
<feature type="transmembrane region" description="Helical" evidence="7">
    <location>
        <begin position="1526"/>
        <end position="1553"/>
    </location>
</feature>
<dbReference type="GO" id="GO:0005315">
    <property type="term" value="F:phosphate transmembrane transporter activity"/>
    <property type="evidence" value="ECO:0007669"/>
    <property type="project" value="TreeGrafter"/>
</dbReference>
<reference evidence="9 10" key="1">
    <citation type="submission" date="2015-07" db="EMBL/GenBank/DDBJ databases">
        <authorList>
            <person name="Cajimat M.N.B."/>
            <person name="Milazzo M.L."/>
            <person name="Fulhorst C.F."/>
        </authorList>
    </citation>
    <scope>NUCLEOTIDE SEQUENCE [LARGE SCALE GENOMIC DNA]</scope>
    <source>
        <strain evidence="9">Single colony</strain>
    </source>
</reference>
<name>A0A0K3CS11_RHOTO</name>
<feature type="region of interest" description="Disordered" evidence="6">
    <location>
        <begin position="935"/>
        <end position="960"/>
    </location>
</feature>
<feature type="compositionally biased region" description="Basic and acidic residues" evidence="6">
    <location>
        <begin position="118"/>
        <end position="128"/>
    </location>
</feature>
<feature type="region of interest" description="Disordered" evidence="6">
    <location>
        <begin position="560"/>
        <end position="648"/>
    </location>
</feature>
<feature type="transmembrane region" description="Helical" evidence="7">
    <location>
        <begin position="219"/>
        <end position="240"/>
    </location>
</feature>
<evidence type="ECO:0000313" key="9">
    <source>
        <dbReference type="EMBL" id="CTR11280.1"/>
    </source>
</evidence>
<feature type="compositionally biased region" description="Low complexity" evidence="6">
    <location>
        <begin position="2118"/>
        <end position="2127"/>
    </location>
</feature>
<feature type="region of interest" description="Disordered" evidence="6">
    <location>
        <begin position="859"/>
        <end position="892"/>
    </location>
</feature>
<gene>
    <name evidence="9" type="primary">FGENESH: predicted gene_16.167</name>
    <name evidence="9" type="ORF">BN2166_0071410</name>
</gene>
<feature type="region of interest" description="Disordered" evidence="6">
    <location>
        <begin position="247"/>
        <end position="290"/>
    </location>
</feature>
<dbReference type="Pfam" id="PF03105">
    <property type="entry name" value="SPX"/>
    <property type="match status" value="2"/>
</dbReference>
<dbReference type="Gene3D" id="2.40.40.10">
    <property type="entry name" value="RlpA-like domain"/>
    <property type="match status" value="1"/>
</dbReference>
<evidence type="ECO:0000256" key="6">
    <source>
        <dbReference type="SAM" id="MobiDB-lite"/>
    </source>
</evidence>
<feature type="domain" description="SPX" evidence="8">
    <location>
        <begin position="895"/>
        <end position="1268"/>
    </location>
</feature>
<feature type="transmembrane region" description="Helical" evidence="7">
    <location>
        <begin position="1710"/>
        <end position="1730"/>
    </location>
</feature>
<feature type="region of interest" description="Disordered" evidence="6">
    <location>
        <begin position="2256"/>
        <end position="2292"/>
    </location>
</feature>
<feature type="compositionally biased region" description="Basic and acidic residues" evidence="6">
    <location>
        <begin position="949"/>
        <end position="960"/>
    </location>
</feature>
<feature type="compositionally biased region" description="Basic and acidic residues" evidence="6">
    <location>
        <begin position="1071"/>
        <end position="1091"/>
    </location>
</feature>
<feature type="compositionally biased region" description="Low complexity" evidence="6">
    <location>
        <begin position="46"/>
        <end position="74"/>
    </location>
</feature>
<accession>A0A0K3CS11</accession>
<dbReference type="InterPro" id="IPR036908">
    <property type="entry name" value="RlpA-like_sf"/>
</dbReference>
<feature type="compositionally biased region" description="Polar residues" evidence="6">
    <location>
        <begin position="449"/>
        <end position="468"/>
    </location>
</feature>
<keyword evidence="3 7" id="KW-0812">Transmembrane</keyword>
<feature type="compositionally biased region" description="Low complexity" evidence="6">
    <location>
        <begin position="874"/>
        <end position="891"/>
    </location>
</feature>
<evidence type="ECO:0000256" key="4">
    <source>
        <dbReference type="ARBA" id="ARBA00022989"/>
    </source>
</evidence>
<dbReference type="GO" id="GO:0005886">
    <property type="term" value="C:plasma membrane"/>
    <property type="evidence" value="ECO:0007669"/>
    <property type="project" value="TreeGrafter"/>
</dbReference>
<feature type="compositionally biased region" description="Low complexity" evidence="6">
    <location>
        <begin position="2150"/>
        <end position="2166"/>
    </location>
</feature>
<feature type="transmembrane region" description="Helical" evidence="7">
    <location>
        <begin position="1426"/>
        <end position="1457"/>
    </location>
</feature>
<dbReference type="OMA" id="YCEGSAA"/>
<feature type="compositionally biased region" description="Acidic residues" evidence="6">
    <location>
        <begin position="1055"/>
        <end position="1070"/>
    </location>
</feature>
<feature type="compositionally biased region" description="Acidic residues" evidence="6">
    <location>
        <begin position="2210"/>
        <end position="2225"/>
    </location>
</feature>
<dbReference type="SUPFAM" id="SSF50685">
    <property type="entry name" value="Barwin-like endoglucanases"/>
    <property type="match status" value="1"/>
</dbReference>
<feature type="compositionally biased region" description="Low complexity" evidence="6">
    <location>
        <begin position="2256"/>
        <end position="2267"/>
    </location>
</feature>
<keyword evidence="10" id="KW-1185">Reference proteome</keyword>
<dbReference type="GO" id="GO:0006797">
    <property type="term" value="P:polyphosphate metabolic process"/>
    <property type="evidence" value="ECO:0007669"/>
    <property type="project" value="TreeGrafter"/>
</dbReference>
<dbReference type="InterPro" id="IPR004331">
    <property type="entry name" value="SPX_dom"/>
</dbReference>
<feature type="transmembrane region" description="Helical" evidence="7">
    <location>
        <begin position="1750"/>
        <end position="1778"/>
    </location>
</feature>
<feature type="transmembrane region" description="Helical" evidence="7">
    <location>
        <begin position="1565"/>
        <end position="1585"/>
    </location>
</feature>
<evidence type="ECO:0000256" key="2">
    <source>
        <dbReference type="ARBA" id="ARBA00022448"/>
    </source>
</evidence>
<feature type="compositionally biased region" description="Polar residues" evidence="6">
    <location>
        <begin position="2075"/>
        <end position="2094"/>
    </location>
</feature>
<feature type="transmembrane region" description="Helical" evidence="7">
    <location>
        <begin position="1478"/>
        <end position="1501"/>
    </location>
</feature>
<dbReference type="PANTHER" id="PTHR10283">
    <property type="entry name" value="SOLUTE CARRIER FAMILY 13 MEMBER"/>
    <property type="match status" value="1"/>
</dbReference>
<feature type="region of interest" description="Disordered" evidence="6">
    <location>
        <begin position="1"/>
        <end position="210"/>
    </location>
</feature>
<keyword evidence="4 7" id="KW-1133">Transmembrane helix</keyword>
<feature type="compositionally biased region" description="Basic and acidic residues" evidence="6">
    <location>
        <begin position="98"/>
        <end position="109"/>
    </location>
</feature>
<dbReference type="InterPro" id="IPR004680">
    <property type="entry name" value="Cit_transptr-like_dom"/>
</dbReference>
<feature type="region of interest" description="Disordered" evidence="6">
    <location>
        <begin position="1907"/>
        <end position="1926"/>
    </location>
</feature>
<dbReference type="STRING" id="5286.A0A0K3CS11"/>
<feature type="compositionally biased region" description="Basic residues" evidence="6">
    <location>
        <begin position="1028"/>
        <end position="1039"/>
    </location>
</feature>
<evidence type="ECO:0000256" key="1">
    <source>
        <dbReference type="ARBA" id="ARBA00004141"/>
    </source>
</evidence>
<feature type="compositionally biased region" description="Low complexity" evidence="6">
    <location>
        <begin position="814"/>
        <end position="827"/>
    </location>
</feature>
<evidence type="ECO:0000256" key="3">
    <source>
        <dbReference type="ARBA" id="ARBA00022692"/>
    </source>
</evidence>
<feature type="compositionally biased region" description="Gly residues" evidence="6">
    <location>
        <begin position="1042"/>
        <end position="1052"/>
    </location>
</feature>
<evidence type="ECO:0000313" key="10">
    <source>
        <dbReference type="Proteomes" id="UP000199069"/>
    </source>
</evidence>
<keyword evidence="2" id="KW-0813">Transport</keyword>
<feature type="transmembrane region" description="Helical" evidence="7">
    <location>
        <begin position="1790"/>
        <end position="1813"/>
    </location>
</feature>
<keyword evidence="5 7" id="KW-0472">Membrane</keyword>
<feature type="transmembrane region" description="Helical" evidence="7">
    <location>
        <begin position="1674"/>
        <end position="1698"/>
    </location>
</feature>
<feature type="region of interest" description="Disordered" evidence="6">
    <location>
        <begin position="1003"/>
        <end position="1178"/>
    </location>
</feature>
<feature type="compositionally biased region" description="Polar residues" evidence="6">
    <location>
        <begin position="433"/>
        <end position="442"/>
    </location>
</feature>